<dbReference type="PANTHER" id="PTHR33217:SF9">
    <property type="entry name" value="MUTATOR FAMILY TRANSPOSASE"/>
    <property type="match status" value="1"/>
</dbReference>
<comment type="similarity">
    <text evidence="2 6">Belongs to the transposase mutator family.</text>
</comment>
<gene>
    <name evidence="7" type="ORF">JSE7799_00135</name>
    <name evidence="8" type="ORF">JSE7799_01425</name>
    <name evidence="9" type="ORF">JSE7799_01905</name>
    <name evidence="10" type="ORF">JSE7799_03352</name>
</gene>
<dbReference type="GO" id="GO:0003677">
    <property type="term" value="F:DNA binding"/>
    <property type="evidence" value="ECO:0007669"/>
    <property type="project" value="UniProtKB-UniRule"/>
</dbReference>
<evidence type="ECO:0000256" key="3">
    <source>
        <dbReference type="ARBA" id="ARBA00022578"/>
    </source>
</evidence>
<keyword evidence="11" id="KW-1185">Reference proteome</keyword>
<evidence type="ECO:0000256" key="4">
    <source>
        <dbReference type="ARBA" id="ARBA00023125"/>
    </source>
</evidence>
<keyword evidence="4 6" id="KW-0238">DNA-binding</keyword>
<protein>
    <recommendedName>
        <fullName evidence="6">Mutator family transposase</fullName>
    </recommendedName>
</protein>
<reference evidence="10 11" key="1">
    <citation type="submission" date="2015-09" db="EMBL/GenBank/DDBJ databases">
        <authorList>
            <person name="Jackson K.R."/>
            <person name="Lunt B.L."/>
            <person name="Fisher J.N.B."/>
            <person name="Gardner A.V."/>
            <person name="Bailey M.E."/>
            <person name="Deus L.M."/>
            <person name="Earl A.S."/>
            <person name="Gibby P.D."/>
            <person name="Hartmann K.A."/>
            <person name="Liu J.E."/>
            <person name="Manci A.M."/>
            <person name="Nielsen D.A."/>
            <person name="Solomon M.B."/>
            <person name="Breakwell D.P."/>
            <person name="Burnett S.H."/>
            <person name="Grose J.H."/>
        </authorList>
    </citation>
    <scope>NUCLEOTIDE SEQUENCE [LARGE SCALE GENOMIC DNA]</scope>
    <source>
        <strain evidence="10 11">CECT 7799</strain>
    </source>
</reference>
<evidence type="ECO:0000313" key="11">
    <source>
        <dbReference type="Proteomes" id="UP000049455"/>
    </source>
</evidence>
<dbReference type="InterPro" id="IPR001207">
    <property type="entry name" value="Transposase_mutator"/>
</dbReference>
<keyword evidence="6" id="KW-0814">Transposable element</keyword>
<proteinExistence type="inferred from homology"/>
<dbReference type="Pfam" id="PF00872">
    <property type="entry name" value="Transposase_mut"/>
    <property type="match status" value="1"/>
</dbReference>
<evidence type="ECO:0000256" key="5">
    <source>
        <dbReference type="ARBA" id="ARBA00023172"/>
    </source>
</evidence>
<sequence length="137" mass="15909">MHERVKADLQDIWMAETKKEANAAFDLFVEIYGAKYEKAVAKLVKDRDELLAFYDFPAEHWKHIRTTNPIESVFATVRNRTRKTKGCLNRKTALAMVFRLMKSAKKKWRKINGPNRLPDVIQGIEFKDGIKQLQTAA</sequence>
<evidence type="ECO:0000256" key="2">
    <source>
        <dbReference type="ARBA" id="ARBA00010961"/>
    </source>
</evidence>
<evidence type="ECO:0000256" key="6">
    <source>
        <dbReference type="RuleBase" id="RU365089"/>
    </source>
</evidence>
<name>A0A0M7BCT7_9RHOB</name>
<dbReference type="AlphaFoldDB" id="A0A0M7BCT7"/>
<accession>A0A0M7BCT7</accession>
<dbReference type="Proteomes" id="UP000049455">
    <property type="component" value="Unassembled WGS sequence"/>
</dbReference>
<evidence type="ECO:0000313" key="7">
    <source>
        <dbReference type="EMBL" id="CUH10136.1"/>
    </source>
</evidence>
<dbReference type="GO" id="GO:0004803">
    <property type="term" value="F:transposase activity"/>
    <property type="evidence" value="ECO:0007669"/>
    <property type="project" value="UniProtKB-UniRule"/>
</dbReference>
<dbReference type="EMBL" id="CYPR01000116">
    <property type="protein sequence ID" value="CUH39182.1"/>
    <property type="molecule type" value="Genomic_DNA"/>
</dbReference>
<keyword evidence="3 6" id="KW-0815">Transposition</keyword>
<organism evidence="10 11">
    <name type="scientific">Jannaschia seosinensis</name>
    <dbReference type="NCBI Taxonomy" id="313367"/>
    <lineage>
        <taxon>Bacteria</taxon>
        <taxon>Pseudomonadati</taxon>
        <taxon>Pseudomonadota</taxon>
        <taxon>Alphaproteobacteria</taxon>
        <taxon>Rhodobacterales</taxon>
        <taxon>Roseobacteraceae</taxon>
        <taxon>Jannaschia</taxon>
    </lineage>
</organism>
<evidence type="ECO:0000256" key="1">
    <source>
        <dbReference type="ARBA" id="ARBA00002190"/>
    </source>
</evidence>
<dbReference type="PANTHER" id="PTHR33217">
    <property type="entry name" value="TRANSPOSASE FOR INSERTION SEQUENCE ELEMENT IS1081"/>
    <property type="match status" value="1"/>
</dbReference>
<evidence type="ECO:0000313" key="10">
    <source>
        <dbReference type="EMBL" id="CUH40617.1"/>
    </source>
</evidence>
<evidence type="ECO:0000313" key="8">
    <source>
        <dbReference type="EMBL" id="CUH38530.1"/>
    </source>
</evidence>
<dbReference type="EMBL" id="CYPR01000226">
    <property type="protein sequence ID" value="CUH40617.1"/>
    <property type="molecule type" value="Genomic_DNA"/>
</dbReference>
<dbReference type="EMBL" id="CYPR01000086">
    <property type="protein sequence ID" value="CUH38530.1"/>
    <property type="molecule type" value="Genomic_DNA"/>
</dbReference>
<evidence type="ECO:0000313" key="9">
    <source>
        <dbReference type="EMBL" id="CUH39182.1"/>
    </source>
</evidence>
<keyword evidence="5 6" id="KW-0233">DNA recombination</keyword>
<dbReference type="GO" id="GO:0006313">
    <property type="term" value="P:DNA transposition"/>
    <property type="evidence" value="ECO:0007669"/>
    <property type="project" value="UniProtKB-UniRule"/>
</dbReference>
<dbReference type="EMBL" id="CYPR01000005">
    <property type="protein sequence ID" value="CUH10136.1"/>
    <property type="molecule type" value="Genomic_DNA"/>
</dbReference>
<comment type="function">
    <text evidence="1 6">Required for the transposition of the insertion element.</text>
</comment>